<name>A0A5C1QMV3_9SPIO</name>
<gene>
    <name evidence="2" type="ORF">EXM22_12930</name>
</gene>
<accession>A0A5C1QMV3</accession>
<dbReference type="OrthoDB" id="360148at2"/>
<protein>
    <submittedName>
        <fullName evidence="2">Uncharacterized protein</fullName>
    </submittedName>
</protein>
<proteinExistence type="predicted"/>
<evidence type="ECO:0000313" key="2">
    <source>
        <dbReference type="EMBL" id="QEN08847.1"/>
    </source>
</evidence>
<dbReference type="KEGG" id="ock:EXM22_12930"/>
<evidence type="ECO:0000256" key="1">
    <source>
        <dbReference type="SAM" id="SignalP"/>
    </source>
</evidence>
<organism evidence="2 3">
    <name type="scientific">Oceanispirochaeta crateris</name>
    <dbReference type="NCBI Taxonomy" id="2518645"/>
    <lineage>
        <taxon>Bacteria</taxon>
        <taxon>Pseudomonadati</taxon>
        <taxon>Spirochaetota</taxon>
        <taxon>Spirochaetia</taxon>
        <taxon>Spirochaetales</taxon>
        <taxon>Spirochaetaceae</taxon>
        <taxon>Oceanispirochaeta</taxon>
    </lineage>
</organism>
<feature type="signal peptide" evidence="1">
    <location>
        <begin position="1"/>
        <end position="22"/>
    </location>
</feature>
<keyword evidence="3" id="KW-1185">Reference proteome</keyword>
<keyword evidence="1" id="KW-0732">Signal</keyword>
<dbReference type="Proteomes" id="UP000324209">
    <property type="component" value="Chromosome"/>
</dbReference>
<evidence type="ECO:0000313" key="3">
    <source>
        <dbReference type="Proteomes" id="UP000324209"/>
    </source>
</evidence>
<dbReference type="AlphaFoldDB" id="A0A5C1QMV3"/>
<sequence>MAKKAVFFILFIMIVTASFLSAETTTASVYPKTMAINRIYPHALGYKVDYIKSNRTIGTFYAPISWFQKTAGYGEIAYGTGKHYPYATFYYVDGKIDHFRLYLIEDFNDPSWGHLRGDDNDDKFNDEELVIEYQ</sequence>
<reference evidence="2 3" key="1">
    <citation type="submission" date="2019-02" db="EMBL/GenBank/DDBJ databases">
        <title>Complete Genome Sequence and Methylome Analysis of free living Spirochaetas.</title>
        <authorList>
            <person name="Fomenkov A."/>
            <person name="Dubinina G."/>
            <person name="Leshcheva N."/>
            <person name="Mikheeva N."/>
            <person name="Grabovich M."/>
            <person name="Vincze T."/>
            <person name="Roberts R.J."/>
        </authorList>
    </citation>
    <scope>NUCLEOTIDE SEQUENCE [LARGE SCALE GENOMIC DNA]</scope>
    <source>
        <strain evidence="2 3">K2</strain>
    </source>
</reference>
<dbReference type="RefSeq" id="WP_149486926.1">
    <property type="nucleotide sequence ID" value="NZ_CP036150.1"/>
</dbReference>
<feature type="chain" id="PRO_5022723202" evidence="1">
    <location>
        <begin position="23"/>
        <end position="134"/>
    </location>
</feature>
<dbReference type="EMBL" id="CP036150">
    <property type="protein sequence ID" value="QEN08847.1"/>
    <property type="molecule type" value="Genomic_DNA"/>
</dbReference>